<feature type="active site" description="Proton acceptor" evidence="4">
    <location>
        <position position="175"/>
    </location>
</feature>
<proteinExistence type="predicted"/>
<comment type="caution">
    <text evidence="4">Lacks conserved residue(s) required for the propagation of feature annotation.</text>
</comment>
<dbReference type="PANTHER" id="PTHR14226">
    <property type="entry name" value="NEUROPATHY TARGET ESTERASE/SWISS CHEESE D.MELANOGASTER"/>
    <property type="match status" value="1"/>
</dbReference>
<evidence type="ECO:0000313" key="6">
    <source>
        <dbReference type="EMBL" id="GLI35127.1"/>
    </source>
</evidence>
<dbReference type="Gene3D" id="3.40.1090.10">
    <property type="entry name" value="Cytosolic phospholipase A2 catalytic domain"/>
    <property type="match status" value="2"/>
</dbReference>
<dbReference type="InterPro" id="IPR016035">
    <property type="entry name" value="Acyl_Trfase/lysoPLipase"/>
</dbReference>
<dbReference type="AlphaFoldDB" id="A0A9W6L804"/>
<evidence type="ECO:0000256" key="3">
    <source>
        <dbReference type="ARBA" id="ARBA00023098"/>
    </source>
</evidence>
<sequence length="296" mass="32035">MDSTQNVYSLETLPRPLAFVFSGGVSLGAMQVGMLRAVCQSGITPDLVIGSSAGAINAAFIGQGFGEERIEALAEIWLGLTLTDVFGSIGVREIINLLSGRKALASPDALRGLIARYIPDAFEDQLIPTFVTATDYLSGDTFILRTGSLHESLLASSAIPFVFPPVIMKGRTLIDGSVTSRVPLLSAQKLGARTLVVFDVGYPCMLEEPPETTLEKALHFFSIMLNRQPLGELSSLKKDRIVLYLPSPCPLSVANYDFSESDSLIKTGYVLTRDFLEGLFLFGPGIHGHPHYHEDL</sequence>
<dbReference type="GO" id="GO:0016042">
    <property type="term" value="P:lipid catabolic process"/>
    <property type="evidence" value="ECO:0007669"/>
    <property type="project" value="UniProtKB-UniRule"/>
</dbReference>
<evidence type="ECO:0000259" key="5">
    <source>
        <dbReference type="PROSITE" id="PS51635"/>
    </source>
</evidence>
<feature type="short sequence motif" description="GXSXG" evidence="4">
    <location>
        <begin position="50"/>
        <end position="54"/>
    </location>
</feature>
<dbReference type="InterPro" id="IPR002641">
    <property type="entry name" value="PNPLA_dom"/>
</dbReference>
<name>A0A9W6L804_9BACT</name>
<keyword evidence="2 4" id="KW-0442">Lipid degradation</keyword>
<keyword evidence="1 4" id="KW-0378">Hydrolase</keyword>
<dbReference type="Proteomes" id="UP001144372">
    <property type="component" value="Unassembled WGS sequence"/>
</dbReference>
<dbReference type="EMBL" id="BSDR01000001">
    <property type="protein sequence ID" value="GLI35127.1"/>
    <property type="molecule type" value="Genomic_DNA"/>
</dbReference>
<keyword evidence="3 4" id="KW-0443">Lipid metabolism</keyword>
<dbReference type="PANTHER" id="PTHR14226:SF57">
    <property type="entry name" value="BLR7027 PROTEIN"/>
    <property type="match status" value="1"/>
</dbReference>
<dbReference type="GO" id="GO:0016787">
    <property type="term" value="F:hydrolase activity"/>
    <property type="evidence" value="ECO:0007669"/>
    <property type="project" value="UniProtKB-UniRule"/>
</dbReference>
<evidence type="ECO:0000313" key="7">
    <source>
        <dbReference type="Proteomes" id="UP001144372"/>
    </source>
</evidence>
<dbReference type="InterPro" id="IPR050301">
    <property type="entry name" value="NTE"/>
</dbReference>
<evidence type="ECO:0000256" key="1">
    <source>
        <dbReference type="ARBA" id="ARBA00022801"/>
    </source>
</evidence>
<dbReference type="SUPFAM" id="SSF52151">
    <property type="entry name" value="FabD/lysophospholipase-like"/>
    <property type="match status" value="1"/>
</dbReference>
<protein>
    <submittedName>
        <fullName evidence="6">Patatin</fullName>
    </submittedName>
</protein>
<evidence type="ECO:0000256" key="4">
    <source>
        <dbReference type="PROSITE-ProRule" id="PRU01161"/>
    </source>
</evidence>
<comment type="caution">
    <text evidence="6">The sequence shown here is derived from an EMBL/GenBank/DDBJ whole genome shotgun (WGS) entry which is preliminary data.</text>
</comment>
<reference evidence="6" key="1">
    <citation type="submission" date="2022-12" db="EMBL/GenBank/DDBJ databases">
        <title>Reference genome sequencing for broad-spectrum identification of bacterial and archaeal isolates by mass spectrometry.</title>
        <authorList>
            <person name="Sekiguchi Y."/>
            <person name="Tourlousse D.M."/>
        </authorList>
    </citation>
    <scope>NUCLEOTIDE SEQUENCE</scope>
    <source>
        <strain evidence="6">ASRB1</strain>
    </source>
</reference>
<evidence type="ECO:0000256" key="2">
    <source>
        <dbReference type="ARBA" id="ARBA00022963"/>
    </source>
</evidence>
<feature type="active site" description="Nucleophile" evidence="4">
    <location>
        <position position="52"/>
    </location>
</feature>
<gene>
    <name evidence="6" type="ORF">DAMNIGENAA_25600</name>
</gene>
<organism evidence="6 7">
    <name type="scientific">Desulforhabdus amnigena</name>
    <dbReference type="NCBI Taxonomy" id="40218"/>
    <lineage>
        <taxon>Bacteria</taxon>
        <taxon>Pseudomonadati</taxon>
        <taxon>Thermodesulfobacteriota</taxon>
        <taxon>Syntrophobacteria</taxon>
        <taxon>Syntrophobacterales</taxon>
        <taxon>Syntrophobacteraceae</taxon>
        <taxon>Desulforhabdus</taxon>
    </lineage>
</organism>
<dbReference type="RefSeq" id="WP_281794708.1">
    <property type="nucleotide sequence ID" value="NZ_BSDR01000001.1"/>
</dbReference>
<feature type="domain" description="PNPLA" evidence="5">
    <location>
        <begin position="19"/>
        <end position="188"/>
    </location>
</feature>
<keyword evidence="7" id="KW-1185">Reference proteome</keyword>
<dbReference type="PROSITE" id="PS51635">
    <property type="entry name" value="PNPLA"/>
    <property type="match status" value="1"/>
</dbReference>
<dbReference type="Pfam" id="PF01734">
    <property type="entry name" value="Patatin"/>
    <property type="match status" value="1"/>
</dbReference>
<accession>A0A9W6L804</accession>